<comment type="caution">
    <text evidence="1">The sequence shown here is derived from an EMBL/GenBank/DDBJ whole genome shotgun (WGS) entry which is preliminary data.</text>
</comment>
<proteinExistence type="predicted"/>
<organism evidence="1 2">
    <name type="scientific">Gigaspora margarita</name>
    <dbReference type="NCBI Taxonomy" id="4874"/>
    <lineage>
        <taxon>Eukaryota</taxon>
        <taxon>Fungi</taxon>
        <taxon>Fungi incertae sedis</taxon>
        <taxon>Mucoromycota</taxon>
        <taxon>Glomeromycotina</taxon>
        <taxon>Glomeromycetes</taxon>
        <taxon>Diversisporales</taxon>
        <taxon>Gigasporaceae</taxon>
        <taxon>Gigaspora</taxon>
    </lineage>
</organism>
<dbReference type="SUPFAM" id="SSF101898">
    <property type="entry name" value="NHL repeat"/>
    <property type="match status" value="1"/>
</dbReference>
<keyword evidence="2" id="KW-1185">Reference proteome</keyword>
<evidence type="ECO:0000313" key="1">
    <source>
        <dbReference type="EMBL" id="CAG8789722.1"/>
    </source>
</evidence>
<name>A0ABN7VPB2_GIGMA</name>
<sequence>METTFYDNDENSTIIQIEETGYSDSSGGSYSSSTYDSVEVKFAQIVCLPRMKYVTTTYIAVNDDDCKFSEATLWSVTEANKLEKISTIMGHQIMDVKPKLWAVSDYKHILEMFDAEKGESEILYFPDNHNLVNQLAFIQSGELLVALTEPAYRICVFKLNNLKEWICSSSFDLSYFCNAFIIIEGNLILFDDKTFQLTKWNINTLKLETSCLIDWCYKVKLVEVNQGGELLAVYADYVKDETLKNSRIYIYSLKTGMKIAFSGERLLVRMQDPFNKDLFIYLMDPFTLKHPISAVKLFDTDLVRKNWISYIRKKLGDYNKIFVLSDTEYIAKLINNELSRKEKNFTKSKVPPDKANKYTFEGSFLKWNLYYKSRIKGLVLIEIEALLSDNDGNTWIPVDGESKRTINPNFQPPEHQEALSIIRCKCLKNDDLLMLTTFGILIWTVYPPKGIRLHYYWGRARIRSGKRFNLYFGYDNPFNLSSDLKPYTNAFPDSKFQIIIKNKNLSFGDQIDQNQFFFKELLEDYISDKFFIINYGSSLMKTFLFLKEDEWVEKFCKTCYNIVFSSNGLKSTSDIQLLSIISEVFPQLLQRHSVYLARFLSQTSFVTPLADSELTPETGNWDKLETPFFPPIILKAIQYDDVSAVISDETDTQIKEIKILITDLMNMLVKKNSGKESEIETEENSDYISEDGCI</sequence>
<evidence type="ECO:0000313" key="2">
    <source>
        <dbReference type="Proteomes" id="UP000789901"/>
    </source>
</evidence>
<accession>A0ABN7VPB2</accession>
<gene>
    <name evidence="1" type="ORF">GMARGA_LOCUS21046</name>
</gene>
<protein>
    <submittedName>
        <fullName evidence="1">24168_t:CDS:1</fullName>
    </submittedName>
</protein>
<dbReference type="EMBL" id="CAJVQB010019054">
    <property type="protein sequence ID" value="CAG8789722.1"/>
    <property type="molecule type" value="Genomic_DNA"/>
</dbReference>
<reference evidence="1 2" key="1">
    <citation type="submission" date="2021-06" db="EMBL/GenBank/DDBJ databases">
        <authorList>
            <person name="Kallberg Y."/>
            <person name="Tangrot J."/>
            <person name="Rosling A."/>
        </authorList>
    </citation>
    <scope>NUCLEOTIDE SEQUENCE [LARGE SCALE GENOMIC DNA]</scope>
    <source>
        <strain evidence="1 2">120-4 pot B 10/14</strain>
    </source>
</reference>
<feature type="non-terminal residue" evidence="1">
    <location>
        <position position="694"/>
    </location>
</feature>
<dbReference type="Proteomes" id="UP000789901">
    <property type="component" value="Unassembled WGS sequence"/>
</dbReference>